<keyword evidence="3" id="KW-1185">Reference proteome</keyword>
<gene>
    <name evidence="2" type="ORF">L9G74_11205</name>
</gene>
<dbReference type="Proteomes" id="UP001201549">
    <property type="component" value="Unassembled WGS sequence"/>
</dbReference>
<feature type="transmembrane region" description="Helical" evidence="1">
    <location>
        <begin position="31"/>
        <end position="50"/>
    </location>
</feature>
<protein>
    <submittedName>
        <fullName evidence="2">Uncharacterized protein</fullName>
    </submittedName>
</protein>
<comment type="caution">
    <text evidence="2">The sequence shown here is derived from an EMBL/GenBank/DDBJ whole genome shotgun (WGS) entry which is preliminary data.</text>
</comment>
<organism evidence="2 3">
    <name type="scientific">Shewanella electrica</name>
    <dbReference type="NCBI Taxonomy" id="515560"/>
    <lineage>
        <taxon>Bacteria</taxon>
        <taxon>Pseudomonadati</taxon>
        <taxon>Pseudomonadota</taxon>
        <taxon>Gammaproteobacteria</taxon>
        <taxon>Alteromonadales</taxon>
        <taxon>Shewanellaceae</taxon>
        <taxon>Shewanella</taxon>
    </lineage>
</organism>
<keyword evidence="1" id="KW-1133">Transmembrane helix</keyword>
<reference evidence="2 3" key="1">
    <citation type="submission" date="2022-02" db="EMBL/GenBank/DDBJ databases">
        <authorList>
            <person name="Zhuang L."/>
        </authorList>
    </citation>
    <scope>NUCLEOTIDE SEQUENCE [LARGE SCALE GENOMIC DNA]</scope>
    <source>
        <strain evidence="2 3">C32</strain>
    </source>
</reference>
<proteinExistence type="predicted"/>
<dbReference type="EMBL" id="JAKOGG010000006">
    <property type="protein sequence ID" value="MCS4557011.1"/>
    <property type="molecule type" value="Genomic_DNA"/>
</dbReference>
<evidence type="ECO:0000313" key="3">
    <source>
        <dbReference type="Proteomes" id="UP001201549"/>
    </source>
</evidence>
<evidence type="ECO:0000256" key="1">
    <source>
        <dbReference type="SAM" id="Phobius"/>
    </source>
</evidence>
<evidence type="ECO:0000313" key="2">
    <source>
        <dbReference type="EMBL" id="MCS4557011.1"/>
    </source>
</evidence>
<keyword evidence="1" id="KW-0812">Transmembrane</keyword>
<keyword evidence="1" id="KW-0472">Membrane</keyword>
<reference evidence="3" key="2">
    <citation type="submission" date="2023-07" db="EMBL/GenBank/DDBJ databases">
        <title>Shewanella mangrovi sp. nov., an acetaldehyde- degrading bacterium isolated from mangrove sediment.</title>
        <authorList>
            <person name="Liu Y."/>
        </authorList>
    </citation>
    <scope>NUCLEOTIDE SEQUENCE [LARGE SCALE GENOMIC DNA]</scope>
    <source>
        <strain evidence="3">C32</strain>
    </source>
</reference>
<name>A0ABT2FP81_9GAMM</name>
<accession>A0ABT2FP81</accession>
<sequence>MLGWSLFVSTVFLLITPAVSGFDSQTQHLGISPDFVLALLGLAYATHVVVKMVQKLQDKALCR</sequence>
<dbReference type="RefSeq" id="WP_238896439.1">
    <property type="nucleotide sequence ID" value="NZ_JAKOGG010000006.1"/>
</dbReference>